<dbReference type="AlphaFoldDB" id="A0A1H5JYB9"/>
<keyword evidence="1" id="KW-0472">Membrane</keyword>
<protein>
    <submittedName>
        <fullName evidence="4">Uncharacterized protein</fullName>
    </submittedName>
</protein>
<sequence>MEYKYFNKTPLWMIVLVSTVGVFALIPIANLLIVGYNNLTLGVQTGLSLSELGQMGDFFGGHTSAFSGALSLIVVLFFTFHQAKQQREFFLAQKAEAAQNSDRQFFLDGINLVTQWEMKSSGADQCMRLLDYYSRLALESADRELLLILNTVITAQIRKNLEGKNGSFRATNYPYACEAVEKIRTLREADSRAHKAKRKENLRP</sequence>
<organism evidence="4 5">
    <name type="scientific">Pseudomonas palleroniana</name>
    <dbReference type="NCBI Taxonomy" id="191390"/>
    <lineage>
        <taxon>Bacteria</taxon>
        <taxon>Pseudomonadati</taxon>
        <taxon>Pseudomonadota</taxon>
        <taxon>Gammaproteobacteria</taxon>
        <taxon>Pseudomonadales</taxon>
        <taxon>Pseudomonadaceae</taxon>
        <taxon>Pseudomonas</taxon>
    </lineage>
</organism>
<proteinExistence type="predicted"/>
<evidence type="ECO:0000313" key="6">
    <source>
        <dbReference type="Proteomes" id="UP000240476"/>
    </source>
</evidence>
<evidence type="ECO:0000313" key="3">
    <source>
        <dbReference type="EMBL" id="PTC22641.1"/>
    </source>
</evidence>
<dbReference type="RefSeq" id="WP_090367396.1">
    <property type="nucleotide sequence ID" value="NZ_FNUA01000002.1"/>
</dbReference>
<keyword evidence="6" id="KW-1185">Reference proteome</keyword>
<dbReference type="Proteomes" id="UP000423257">
    <property type="component" value="Unassembled WGS sequence"/>
</dbReference>
<name>A0A1H5JYB9_9PSED</name>
<reference evidence="4 5" key="1">
    <citation type="submission" date="2016-10" db="EMBL/GenBank/DDBJ databases">
        <authorList>
            <person name="de Groot N.N."/>
        </authorList>
    </citation>
    <scope>NUCLEOTIDE SEQUENCE [LARGE SCALE GENOMIC DNA]</scope>
    <source>
        <strain evidence="4 5">BS3265</strain>
    </source>
</reference>
<accession>A0A1H5JYB9</accession>
<dbReference type="EMBL" id="FNUA01000002">
    <property type="protein sequence ID" value="SEE57512.1"/>
    <property type="molecule type" value="Genomic_DNA"/>
</dbReference>
<dbReference type="EMBL" id="PYWX01000066">
    <property type="protein sequence ID" value="PTC22641.1"/>
    <property type="molecule type" value="Genomic_DNA"/>
</dbReference>
<evidence type="ECO:0000313" key="5">
    <source>
        <dbReference type="Proteomes" id="UP000199129"/>
    </source>
</evidence>
<feature type="transmembrane region" description="Helical" evidence="1">
    <location>
        <begin position="12"/>
        <end position="39"/>
    </location>
</feature>
<feature type="transmembrane region" description="Helical" evidence="1">
    <location>
        <begin position="59"/>
        <end position="80"/>
    </location>
</feature>
<dbReference type="Proteomes" id="UP000240476">
    <property type="component" value="Unassembled WGS sequence"/>
</dbReference>
<dbReference type="EMBL" id="VZPQ01000024">
    <property type="protein sequence ID" value="KAB0563660.1"/>
    <property type="molecule type" value="Genomic_DNA"/>
</dbReference>
<keyword evidence="1" id="KW-1133">Transmembrane helix</keyword>
<keyword evidence="1" id="KW-0812">Transmembrane</keyword>
<evidence type="ECO:0000313" key="2">
    <source>
        <dbReference type="EMBL" id="KAB0563660.1"/>
    </source>
</evidence>
<gene>
    <name evidence="3" type="ORF">C9383_22875</name>
    <name evidence="2" type="ORF">F7R03_25905</name>
    <name evidence="4" type="ORF">SAMN04490198_1942</name>
</gene>
<evidence type="ECO:0000256" key="1">
    <source>
        <dbReference type="SAM" id="Phobius"/>
    </source>
</evidence>
<reference evidence="3 6" key="2">
    <citation type="submission" date="2018-03" db="EMBL/GenBank/DDBJ databases">
        <title>Draft genome sequence of the type strain of Pseudomonas palleroniana LMG 23076, isolated from rice in Cameroon.</title>
        <authorList>
            <person name="Tambong J.T."/>
        </authorList>
    </citation>
    <scope>NUCLEOTIDE SEQUENCE [LARGE SCALE GENOMIC DNA]</scope>
    <source>
        <strain evidence="3 6">LMG 23076</strain>
    </source>
</reference>
<evidence type="ECO:0000313" key="7">
    <source>
        <dbReference type="Proteomes" id="UP000423257"/>
    </source>
</evidence>
<dbReference type="Proteomes" id="UP000199129">
    <property type="component" value="Unassembled WGS sequence"/>
</dbReference>
<evidence type="ECO:0000313" key="4">
    <source>
        <dbReference type="EMBL" id="SEE57512.1"/>
    </source>
</evidence>
<reference evidence="2 7" key="3">
    <citation type="submission" date="2019-09" db="EMBL/GenBank/DDBJ databases">
        <title>Draft genome sequences of 48 bacterial type strains from the CCUG.</title>
        <authorList>
            <person name="Tunovic T."/>
            <person name="Pineiro-Iglesias B."/>
            <person name="Unosson C."/>
            <person name="Inganas E."/>
            <person name="Ohlen M."/>
            <person name="Cardew S."/>
            <person name="Jensie-Markopoulos S."/>
            <person name="Salva-Serra F."/>
            <person name="Jaen-Luchoro D."/>
            <person name="Karlsson R."/>
            <person name="Svensson-Stadler L."/>
            <person name="Chun J."/>
            <person name="Moore E."/>
        </authorList>
    </citation>
    <scope>NUCLEOTIDE SEQUENCE [LARGE SCALE GENOMIC DNA]</scope>
    <source>
        <strain evidence="2 7">CCUG 51524</strain>
    </source>
</reference>